<dbReference type="Pfam" id="PF08597">
    <property type="entry name" value="eIF3_subunit"/>
    <property type="match status" value="1"/>
</dbReference>
<protein>
    <recommendedName>
        <fullName evidence="4">Eukaryotic translation initiation factor 3 subunit J</fullName>
        <shortName evidence="4">eIF3j</shortName>
    </recommendedName>
</protein>
<feature type="compositionally biased region" description="Basic and acidic residues" evidence="5">
    <location>
        <begin position="65"/>
        <end position="77"/>
    </location>
</feature>
<comment type="subunit">
    <text evidence="4">Component of the eukaryotic translation initiation factor 3 (eIF-3) complex.</text>
</comment>
<gene>
    <name evidence="6" type="ORF">CVLEPA_LOCUS27302</name>
</gene>
<comment type="caution">
    <text evidence="6">The sequence shown here is derived from an EMBL/GenBank/DDBJ whole genome shotgun (WGS) entry which is preliminary data.</text>
</comment>
<evidence type="ECO:0000313" key="7">
    <source>
        <dbReference type="Proteomes" id="UP001642483"/>
    </source>
</evidence>
<keyword evidence="1 4" id="KW-0963">Cytoplasm</keyword>
<evidence type="ECO:0000256" key="4">
    <source>
        <dbReference type="HAMAP-Rule" id="MF_03009"/>
    </source>
</evidence>
<dbReference type="InterPro" id="IPR013906">
    <property type="entry name" value="eIF3j"/>
</dbReference>
<dbReference type="Gene3D" id="1.10.246.60">
    <property type="entry name" value="Eukaryotic translation initiation factor 3 like domains"/>
    <property type="match status" value="1"/>
</dbReference>
<keyword evidence="3 4" id="KW-0648">Protein biosynthesis</keyword>
<keyword evidence="2 4" id="KW-0396">Initiation factor</keyword>
<dbReference type="PANTHER" id="PTHR21681">
    <property type="entry name" value="EUKARYOTIC TRANSLATION INITIATION FACTOR 3 SUBUNIT J"/>
    <property type="match status" value="1"/>
</dbReference>
<dbReference type="InterPro" id="IPR023194">
    <property type="entry name" value="eIF3-like_dom_sf"/>
</dbReference>
<evidence type="ECO:0000256" key="1">
    <source>
        <dbReference type="ARBA" id="ARBA00022490"/>
    </source>
</evidence>
<dbReference type="PANTHER" id="PTHR21681:SF0">
    <property type="entry name" value="EUKARYOTIC TRANSLATION INITIATION FACTOR 3 SUBUNIT J"/>
    <property type="match status" value="1"/>
</dbReference>
<comment type="subcellular location">
    <subcellularLocation>
        <location evidence="4">Cytoplasm</location>
    </subcellularLocation>
</comment>
<feature type="compositionally biased region" description="Acidic residues" evidence="5">
    <location>
        <begin position="23"/>
        <end position="42"/>
    </location>
</feature>
<reference evidence="6 7" key="1">
    <citation type="submission" date="2024-02" db="EMBL/GenBank/DDBJ databases">
        <authorList>
            <person name="Daric V."/>
            <person name="Darras S."/>
        </authorList>
    </citation>
    <scope>NUCLEOTIDE SEQUENCE [LARGE SCALE GENOMIC DNA]</scope>
</reference>
<name>A0ABP0GQK8_CLALP</name>
<dbReference type="HAMAP" id="MF_03009">
    <property type="entry name" value="eIF3j"/>
    <property type="match status" value="1"/>
</dbReference>
<feature type="region of interest" description="Disordered" evidence="5">
    <location>
        <begin position="1"/>
        <end position="77"/>
    </location>
</feature>
<dbReference type="EMBL" id="CAWYQH010000141">
    <property type="protein sequence ID" value="CAK8694027.1"/>
    <property type="molecule type" value="Genomic_DNA"/>
</dbReference>
<evidence type="ECO:0000256" key="3">
    <source>
        <dbReference type="ARBA" id="ARBA00022917"/>
    </source>
</evidence>
<comment type="function">
    <text evidence="4">Component of the eukaryotic translation initiation factor 3 (eIF-3) complex, which is involved in protein synthesis of a specialized repertoire of mRNAs and, together with other initiation factors, stimulates binding of mRNA and methionyl-tRNAi to the 40S ribosome. The eIF-3 complex specifically targets and initiates translation of a subset of mRNAs involved in cell proliferation.</text>
</comment>
<comment type="similarity">
    <text evidence="4">Belongs to the eIF-3 subunit J family.</text>
</comment>
<proteinExistence type="inferred from homology"/>
<keyword evidence="7" id="KW-1185">Reference proteome</keyword>
<sequence length="235" mass="27129">MDNWDDDGFEPAAPKVGVTDKWEGEDEEEDLKDNWDDEDEEETPKPVEAPAPEPKKGGKRYLQQKLKEKELERQKLAEKRMEEEMNKTPEEKMQEQLLAQKLAEESDLAVTQEMFSAQELDPEKFTLDNFKPRTKENFIEFTKLLNEKLTTVEDSPHYMYLMEKVIESATVNLEPEQLKKLATSLNAIATEKIKQGKNKKGAKKGQKVKLGGGMKATRNDAMDDFSQYNDFDDFI</sequence>
<evidence type="ECO:0000256" key="5">
    <source>
        <dbReference type="SAM" id="MobiDB-lite"/>
    </source>
</evidence>
<evidence type="ECO:0000256" key="2">
    <source>
        <dbReference type="ARBA" id="ARBA00022540"/>
    </source>
</evidence>
<evidence type="ECO:0000313" key="6">
    <source>
        <dbReference type="EMBL" id="CAK8694027.1"/>
    </source>
</evidence>
<dbReference type="Proteomes" id="UP001642483">
    <property type="component" value="Unassembled WGS sequence"/>
</dbReference>
<organism evidence="6 7">
    <name type="scientific">Clavelina lepadiformis</name>
    <name type="common">Light-bulb sea squirt</name>
    <name type="synonym">Ascidia lepadiformis</name>
    <dbReference type="NCBI Taxonomy" id="159417"/>
    <lineage>
        <taxon>Eukaryota</taxon>
        <taxon>Metazoa</taxon>
        <taxon>Chordata</taxon>
        <taxon>Tunicata</taxon>
        <taxon>Ascidiacea</taxon>
        <taxon>Aplousobranchia</taxon>
        <taxon>Clavelinidae</taxon>
        <taxon>Clavelina</taxon>
    </lineage>
</organism>
<accession>A0ABP0GQK8</accession>